<evidence type="ECO:0000313" key="1">
    <source>
        <dbReference type="EMBL" id="MBB3017241.1"/>
    </source>
</evidence>
<evidence type="ECO:0000313" key="2">
    <source>
        <dbReference type="Proteomes" id="UP000532010"/>
    </source>
</evidence>
<protein>
    <submittedName>
        <fullName evidence="1">Uncharacterized protein</fullName>
    </submittedName>
</protein>
<proteinExistence type="predicted"/>
<organism evidence="1 2">
    <name type="scientific">Microvirga lupini</name>
    <dbReference type="NCBI Taxonomy" id="420324"/>
    <lineage>
        <taxon>Bacteria</taxon>
        <taxon>Pseudomonadati</taxon>
        <taxon>Pseudomonadota</taxon>
        <taxon>Alphaproteobacteria</taxon>
        <taxon>Hyphomicrobiales</taxon>
        <taxon>Methylobacteriaceae</taxon>
        <taxon>Microvirga</taxon>
    </lineage>
</organism>
<comment type="caution">
    <text evidence="1">The sequence shown here is derived from an EMBL/GenBank/DDBJ whole genome shotgun (WGS) entry which is preliminary data.</text>
</comment>
<dbReference type="AlphaFoldDB" id="A0A7W4YUW3"/>
<dbReference type="Proteomes" id="UP000532010">
    <property type="component" value="Unassembled WGS sequence"/>
</dbReference>
<accession>A0A7W4YUW3</accession>
<dbReference type="EMBL" id="JACHWB010000001">
    <property type="protein sequence ID" value="MBB3017241.1"/>
    <property type="molecule type" value="Genomic_DNA"/>
</dbReference>
<reference evidence="1 2" key="1">
    <citation type="submission" date="2020-08" db="EMBL/GenBank/DDBJ databases">
        <title>The Agave Microbiome: Exploring the role of microbial communities in plant adaptations to desert environments.</title>
        <authorList>
            <person name="Partida-Martinez L.P."/>
        </authorList>
    </citation>
    <scope>NUCLEOTIDE SEQUENCE [LARGE SCALE GENOMIC DNA]</scope>
    <source>
        <strain evidence="1 2">AT3.9</strain>
    </source>
</reference>
<sequence>MLVYGDIERDETVGAKQAAVTGLLSEALSMPPGIERHGAFVTAFISASELVQGIIDAEFHEHGFDAWTKDHEAGMECLSVLARAVGESWRSGFRQLSPLPQTFFEKLNGFDPSRAVRIKHAEGYAFYALYPESYLEAARASGLGSNTQVIGIRSIGAGLSALVAAELGAPAPVTLRPVGHPFGREVRVDPELTKSLVADGRKTFAVVDEGPGLSGSSFGAVVDWLEEAGVPRDRIHFFPSHGGALGPQASDRHRARWSSAARHLVTMDDLLLRGAPTHRIESWLESILGLLDAPLEEISGGVWRSRRYGDESSWPPANIQQERRKFLARTNGTAWLVKFAGLGETGAQKLRMAEKLHEAGFSPEPAGYRHGFLVERWHDKLESLDRAQISPGSLVEQVGAYLGFRARHFPAGEHEGASLDALRRMAIYNAGQALGEAKSAALEQSLAAANALASRVHRICTDNRLHDWEWLVSGSKLVKTDALDHSAAHDLVGHQDVSWDVAGAIVELDLSEEEASRLCQIVQQESGTPVDQALLAFMLPCYLAFQLGAHLMAAGALGEGPETTRLRQAASRYGGLLCDRLNQSGAPEPLQEQEEASAS</sequence>
<gene>
    <name evidence="1" type="ORF">FHR70_000281</name>
</gene>
<dbReference type="RefSeq" id="WP_183446365.1">
    <property type="nucleotide sequence ID" value="NZ_JACHWB010000001.1"/>
</dbReference>
<name>A0A7W4YUW3_9HYPH</name>
<keyword evidence="2" id="KW-1185">Reference proteome</keyword>